<dbReference type="AlphaFoldDB" id="A0AAF0TR49"/>
<evidence type="ECO:0000313" key="1">
    <source>
        <dbReference type="EMBL" id="WMV29737.1"/>
    </source>
</evidence>
<organism evidence="1 2">
    <name type="scientific">Solanum verrucosum</name>
    <dbReference type="NCBI Taxonomy" id="315347"/>
    <lineage>
        <taxon>Eukaryota</taxon>
        <taxon>Viridiplantae</taxon>
        <taxon>Streptophyta</taxon>
        <taxon>Embryophyta</taxon>
        <taxon>Tracheophyta</taxon>
        <taxon>Spermatophyta</taxon>
        <taxon>Magnoliopsida</taxon>
        <taxon>eudicotyledons</taxon>
        <taxon>Gunneridae</taxon>
        <taxon>Pentapetalae</taxon>
        <taxon>asterids</taxon>
        <taxon>lamiids</taxon>
        <taxon>Solanales</taxon>
        <taxon>Solanaceae</taxon>
        <taxon>Solanoideae</taxon>
        <taxon>Solaneae</taxon>
        <taxon>Solanum</taxon>
    </lineage>
</organism>
<name>A0AAF0TR49_SOLVR</name>
<keyword evidence="2" id="KW-1185">Reference proteome</keyword>
<dbReference type="Proteomes" id="UP001234989">
    <property type="component" value="Chromosome 5"/>
</dbReference>
<gene>
    <name evidence="1" type="ORF">MTR67_023122</name>
</gene>
<reference evidence="1" key="1">
    <citation type="submission" date="2023-08" db="EMBL/GenBank/DDBJ databases">
        <title>A de novo genome assembly of Solanum verrucosum Schlechtendal, a Mexican diploid species geographically isolated from the other diploid A-genome species in potato relatives.</title>
        <authorList>
            <person name="Hosaka K."/>
        </authorList>
    </citation>
    <scope>NUCLEOTIDE SEQUENCE</scope>
    <source>
        <tissue evidence="1">Young leaves</tissue>
    </source>
</reference>
<sequence length="94" mass="11018">MAPYKALYGRRCRSPISWFEAGEAQLTGPHIVHQSMENLNIIQEKEKTVQRHQKSYIDVRRRGIEFEVDDWVYLNVSPVKGVRRFGKEGKLSTR</sequence>
<evidence type="ECO:0000313" key="2">
    <source>
        <dbReference type="Proteomes" id="UP001234989"/>
    </source>
</evidence>
<accession>A0AAF0TR49</accession>
<proteinExistence type="predicted"/>
<protein>
    <submittedName>
        <fullName evidence="1">Uncharacterized protein</fullName>
    </submittedName>
</protein>
<dbReference type="EMBL" id="CP133616">
    <property type="protein sequence ID" value="WMV29737.1"/>
    <property type="molecule type" value="Genomic_DNA"/>
</dbReference>